<evidence type="ECO:0000256" key="8">
    <source>
        <dbReference type="SAM" id="SignalP"/>
    </source>
</evidence>
<dbReference type="KEGG" id="pavi:110761922"/>
<sequence length="464" mass="50972">MSAFFYVLSFATFCFALEKPLKTSKYSSSQARMRTSAATRALVSISTFFFLLTCLSIAYSVTDHTHKETLKLVLGGHHRGGSKDRSHRKQISPPQAPPDLPNTEEPVFADQKLELVYPIIQKFKSTITSDPLGITKTWVGSNICSYRGFYCDNPPNNSSAIALASIDFNGFQLGASSLDGFLDQLPDIALFHANSNNFSGTISANIAKLPYLYELDLSNNQFSGPFPSVVLGMSSLTFLDIRFNFFTGSVPPQIFTQDLDALFINNNNFMQKLPDNLGSSHILLLTLANNKFMGPIPPGISKAFSALTEVLLLNNQLTGCLPYEIGLLKEAIVFDASNNQLTGPLPFSLACLENVEQLNFAGNLLYGMVPEVVCGLQNLVNLSLSDNYFTNVGPLCRMLIGRGVLDVRNNCIPDLPFQKSIEECADFFAHPRFCPYMGSYTYIPCKFPHFGSSAPLPPQVALPP</sequence>
<keyword evidence="7" id="KW-1133">Transmembrane helix</keyword>
<reference evidence="10" key="1">
    <citation type="submission" date="2025-08" db="UniProtKB">
        <authorList>
            <consortium name="RefSeq"/>
        </authorList>
    </citation>
    <scope>IDENTIFICATION</scope>
</reference>
<keyword evidence="7" id="KW-0472">Membrane</keyword>
<dbReference type="PANTHER" id="PTHR32093">
    <property type="entry name" value="LEUCINE-RICH REPEAT EXTENSIN-LIKE PROTEIN 3-RELATED"/>
    <property type="match status" value="1"/>
</dbReference>
<name>A0A6P5T1F0_PRUAV</name>
<proteinExistence type="predicted"/>
<dbReference type="PANTHER" id="PTHR32093:SF91">
    <property type="entry name" value="LEUCINE-RICH REPEAT-CONTAINING N-TERMINAL PLANT-TYPE DOMAIN-CONTAINING PROTEIN"/>
    <property type="match status" value="1"/>
</dbReference>
<dbReference type="Proteomes" id="UP000515124">
    <property type="component" value="Unplaced"/>
</dbReference>
<dbReference type="InterPro" id="IPR032675">
    <property type="entry name" value="LRR_dom_sf"/>
</dbReference>
<gene>
    <name evidence="10" type="primary">LOC110761922</name>
</gene>
<evidence type="ECO:0000256" key="2">
    <source>
        <dbReference type="ARBA" id="ARBA00022525"/>
    </source>
</evidence>
<dbReference type="SUPFAM" id="SSF52058">
    <property type="entry name" value="L domain-like"/>
    <property type="match status" value="1"/>
</dbReference>
<comment type="subcellular location">
    <subcellularLocation>
        <location evidence="1">Secreted</location>
    </subcellularLocation>
</comment>
<evidence type="ECO:0000256" key="6">
    <source>
        <dbReference type="SAM" id="MobiDB-lite"/>
    </source>
</evidence>
<keyword evidence="4 8" id="KW-0732">Signal</keyword>
<keyword evidence="9" id="KW-1185">Reference proteome</keyword>
<feature type="chain" id="PRO_5028304403" evidence="8">
    <location>
        <begin position="17"/>
        <end position="464"/>
    </location>
</feature>
<evidence type="ECO:0000256" key="5">
    <source>
        <dbReference type="ARBA" id="ARBA00022737"/>
    </source>
</evidence>
<dbReference type="GO" id="GO:0005576">
    <property type="term" value="C:extracellular region"/>
    <property type="evidence" value="ECO:0007669"/>
    <property type="project" value="UniProtKB-SubCell"/>
</dbReference>
<dbReference type="RefSeq" id="XP_021820196.1">
    <property type="nucleotide sequence ID" value="XM_021964504.1"/>
</dbReference>
<keyword evidence="5" id="KW-0677">Repeat</keyword>
<dbReference type="InterPro" id="IPR001611">
    <property type="entry name" value="Leu-rich_rpt"/>
</dbReference>
<evidence type="ECO:0000256" key="4">
    <source>
        <dbReference type="ARBA" id="ARBA00022729"/>
    </source>
</evidence>
<keyword evidence="7" id="KW-0812">Transmembrane</keyword>
<keyword evidence="3" id="KW-0433">Leucine-rich repeat</keyword>
<keyword evidence="2" id="KW-0964">Secreted</keyword>
<evidence type="ECO:0000256" key="7">
    <source>
        <dbReference type="SAM" id="Phobius"/>
    </source>
</evidence>
<evidence type="ECO:0000313" key="10">
    <source>
        <dbReference type="RefSeq" id="XP_021820196.1"/>
    </source>
</evidence>
<dbReference type="GeneID" id="110761922"/>
<feature type="signal peptide" evidence="8">
    <location>
        <begin position="1"/>
        <end position="16"/>
    </location>
</feature>
<dbReference type="InterPro" id="IPR051582">
    <property type="entry name" value="LRR_extensin-like_regulator"/>
</dbReference>
<dbReference type="PROSITE" id="PS51450">
    <property type="entry name" value="LRR"/>
    <property type="match status" value="1"/>
</dbReference>
<evidence type="ECO:0000313" key="9">
    <source>
        <dbReference type="Proteomes" id="UP000515124"/>
    </source>
</evidence>
<feature type="region of interest" description="Disordered" evidence="6">
    <location>
        <begin position="76"/>
        <end position="104"/>
    </location>
</feature>
<protein>
    <submittedName>
        <fullName evidence="10">Uncharacterized protein At4g06744-like</fullName>
    </submittedName>
</protein>
<dbReference type="AlphaFoldDB" id="A0A6P5T1F0"/>
<feature type="transmembrane region" description="Helical" evidence="7">
    <location>
        <begin position="40"/>
        <end position="61"/>
    </location>
</feature>
<dbReference type="Gene3D" id="3.80.10.10">
    <property type="entry name" value="Ribonuclease Inhibitor"/>
    <property type="match status" value="2"/>
</dbReference>
<feature type="compositionally biased region" description="Basic residues" evidence="6">
    <location>
        <begin position="76"/>
        <end position="90"/>
    </location>
</feature>
<organism evidence="9 10">
    <name type="scientific">Prunus avium</name>
    <name type="common">Cherry</name>
    <name type="synonym">Cerasus avium</name>
    <dbReference type="NCBI Taxonomy" id="42229"/>
    <lineage>
        <taxon>Eukaryota</taxon>
        <taxon>Viridiplantae</taxon>
        <taxon>Streptophyta</taxon>
        <taxon>Embryophyta</taxon>
        <taxon>Tracheophyta</taxon>
        <taxon>Spermatophyta</taxon>
        <taxon>Magnoliopsida</taxon>
        <taxon>eudicotyledons</taxon>
        <taxon>Gunneridae</taxon>
        <taxon>Pentapetalae</taxon>
        <taxon>rosids</taxon>
        <taxon>fabids</taxon>
        <taxon>Rosales</taxon>
        <taxon>Rosaceae</taxon>
        <taxon>Amygdaloideae</taxon>
        <taxon>Amygdaleae</taxon>
        <taxon>Prunus</taxon>
    </lineage>
</organism>
<dbReference type="Pfam" id="PF00560">
    <property type="entry name" value="LRR_1"/>
    <property type="match status" value="1"/>
</dbReference>
<accession>A0A6P5T1F0</accession>
<evidence type="ECO:0000256" key="3">
    <source>
        <dbReference type="ARBA" id="ARBA00022614"/>
    </source>
</evidence>
<evidence type="ECO:0000256" key="1">
    <source>
        <dbReference type="ARBA" id="ARBA00004613"/>
    </source>
</evidence>